<accession>A0A132AIQ1</accession>
<proteinExistence type="predicted"/>
<name>A0A132AIQ1_SARSC</name>
<gene>
    <name evidence="1" type="ORF">QR98_0090210</name>
</gene>
<organism evidence="1 2">
    <name type="scientific">Sarcoptes scabiei</name>
    <name type="common">Itch mite</name>
    <name type="synonym">Acarus scabiei</name>
    <dbReference type="NCBI Taxonomy" id="52283"/>
    <lineage>
        <taxon>Eukaryota</taxon>
        <taxon>Metazoa</taxon>
        <taxon>Ecdysozoa</taxon>
        <taxon>Arthropoda</taxon>
        <taxon>Chelicerata</taxon>
        <taxon>Arachnida</taxon>
        <taxon>Acari</taxon>
        <taxon>Acariformes</taxon>
        <taxon>Sarcoptiformes</taxon>
        <taxon>Astigmata</taxon>
        <taxon>Psoroptidia</taxon>
        <taxon>Sarcoptoidea</taxon>
        <taxon>Sarcoptidae</taxon>
        <taxon>Sarcoptinae</taxon>
        <taxon>Sarcoptes</taxon>
    </lineage>
</organism>
<dbReference type="VEuPathDB" id="VectorBase:SSCA007159"/>
<protein>
    <submittedName>
        <fullName evidence="1">Uncharacterized protein</fullName>
    </submittedName>
</protein>
<sequence length="79" mass="9587">MSVLMDRRDSFERNLNIIFSAQYFLIWCVRSNTPSSISIFFIIDFHSISVYESSERKSHFHCENFRSKFLERTIYLKNH</sequence>
<comment type="caution">
    <text evidence="1">The sequence shown here is derived from an EMBL/GenBank/DDBJ whole genome shotgun (WGS) entry which is preliminary data.</text>
</comment>
<evidence type="ECO:0000313" key="2">
    <source>
        <dbReference type="Proteomes" id="UP000616769"/>
    </source>
</evidence>
<dbReference type="AlphaFoldDB" id="A0A132AIQ1"/>
<dbReference type="EMBL" id="JXLN01015217">
    <property type="protein sequence ID" value="KPM10465.1"/>
    <property type="molecule type" value="Genomic_DNA"/>
</dbReference>
<dbReference type="Proteomes" id="UP000616769">
    <property type="component" value="Unassembled WGS sequence"/>
</dbReference>
<reference evidence="1 2" key="1">
    <citation type="journal article" date="2015" name="Parasit. Vectors">
        <title>Draft genome of the scabies mite.</title>
        <authorList>
            <person name="Rider S.D.Jr."/>
            <person name="Morgan M.S."/>
            <person name="Arlian L.G."/>
        </authorList>
    </citation>
    <scope>NUCLEOTIDE SEQUENCE [LARGE SCALE GENOMIC DNA]</scope>
    <source>
        <strain evidence="1">Arlian Lab</strain>
    </source>
</reference>
<evidence type="ECO:0000313" key="1">
    <source>
        <dbReference type="EMBL" id="KPM10465.1"/>
    </source>
</evidence>